<reference evidence="13 14" key="1">
    <citation type="submission" date="2020-04" db="EMBL/GenBank/DDBJ databases">
        <title>Donghicola sp., a member of the Rhodobacteraceae family isolated from mangrove forest in Thailand.</title>
        <authorList>
            <person name="Charoenyingcharoen P."/>
            <person name="Yukphan P."/>
        </authorList>
    </citation>
    <scope>NUCLEOTIDE SEQUENCE [LARGE SCALE GENOMIC DNA]</scope>
    <source>
        <strain evidence="11 14">B5-SW-15</strain>
        <strain evidence="12 13">C2-DW-16</strain>
    </source>
</reference>
<dbReference type="EMBL" id="JABCJE010000008">
    <property type="protein sequence ID" value="NVO24715.1"/>
    <property type="molecule type" value="Genomic_DNA"/>
</dbReference>
<dbReference type="EMBL" id="JABCJD010000009">
    <property type="protein sequence ID" value="NVO28982.1"/>
    <property type="molecule type" value="Genomic_DNA"/>
</dbReference>
<evidence type="ECO:0000313" key="13">
    <source>
        <dbReference type="Proteomes" id="UP000523601"/>
    </source>
</evidence>
<evidence type="ECO:0000259" key="10">
    <source>
        <dbReference type="Pfam" id="PF04290"/>
    </source>
</evidence>
<dbReference type="AlphaFoldDB" id="A0A850QE71"/>
<evidence type="ECO:0000256" key="1">
    <source>
        <dbReference type="ARBA" id="ARBA00004429"/>
    </source>
</evidence>
<evidence type="ECO:0000256" key="5">
    <source>
        <dbReference type="ARBA" id="ARBA00022692"/>
    </source>
</evidence>
<keyword evidence="2 9" id="KW-0813">Transport</keyword>
<accession>A0A850QE71</accession>
<comment type="subcellular location">
    <subcellularLocation>
        <location evidence="1 9">Cell inner membrane</location>
        <topology evidence="1 9">Multi-pass membrane protein</topology>
    </subcellularLocation>
</comment>
<evidence type="ECO:0000256" key="8">
    <source>
        <dbReference type="ARBA" id="ARBA00038436"/>
    </source>
</evidence>
<keyword evidence="4 9" id="KW-0997">Cell inner membrane</keyword>
<dbReference type="GO" id="GO:0005886">
    <property type="term" value="C:plasma membrane"/>
    <property type="evidence" value="ECO:0007669"/>
    <property type="project" value="UniProtKB-SubCell"/>
</dbReference>
<evidence type="ECO:0000256" key="6">
    <source>
        <dbReference type="ARBA" id="ARBA00022989"/>
    </source>
</evidence>
<evidence type="ECO:0000313" key="14">
    <source>
        <dbReference type="Proteomes" id="UP000592216"/>
    </source>
</evidence>
<evidence type="ECO:0000256" key="3">
    <source>
        <dbReference type="ARBA" id="ARBA00022475"/>
    </source>
</evidence>
<dbReference type="GO" id="GO:0015740">
    <property type="term" value="P:C4-dicarboxylate transport"/>
    <property type="evidence" value="ECO:0007669"/>
    <property type="project" value="TreeGrafter"/>
</dbReference>
<dbReference type="PANTHER" id="PTHR35011">
    <property type="entry name" value="2,3-DIKETO-L-GULONATE TRAP TRANSPORTER SMALL PERMEASE PROTEIN YIAM"/>
    <property type="match status" value="1"/>
</dbReference>
<name>A0A850QE71_9RHOB</name>
<protein>
    <recommendedName>
        <fullName evidence="9">TRAP transporter small permease protein</fullName>
    </recommendedName>
</protein>
<comment type="subunit">
    <text evidence="9">The complex comprises the extracytoplasmic solute receptor protein and the two transmembrane proteins.</text>
</comment>
<evidence type="ECO:0000313" key="12">
    <source>
        <dbReference type="EMBL" id="NVO28982.1"/>
    </source>
</evidence>
<organism evidence="11 14">
    <name type="scientific">Donghicola mangrovi</name>
    <dbReference type="NCBI Taxonomy" id="2729614"/>
    <lineage>
        <taxon>Bacteria</taxon>
        <taxon>Pseudomonadati</taxon>
        <taxon>Pseudomonadota</taxon>
        <taxon>Alphaproteobacteria</taxon>
        <taxon>Rhodobacterales</taxon>
        <taxon>Roseobacteraceae</taxon>
        <taxon>Donghicola</taxon>
    </lineage>
</organism>
<dbReference type="Proteomes" id="UP000523601">
    <property type="component" value="Unassembled WGS sequence"/>
</dbReference>
<dbReference type="InterPro" id="IPR055348">
    <property type="entry name" value="DctQ"/>
</dbReference>
<keyword evidence="7 9" id="KW-0472">Membrane</keyword>
<evidence type="ECO:0000256" key="7">
    <source>
        <dbReference type="ARBA" id="ARBA00023136"/>
    </source>
</evidence>
<comment type="caution">
    <text evidence="11">The sequence shown here is derived from an EMBL/GenBank/DDBJ whole genome shotgun (WGS) entry which is preliminary data.</text>
</comment>
<dbReference type="GO" id="GO:0022857">
    <property type="term" value="F:transmembrane transporter activity"/>
    <property type="evidence" value="ECO:0007669"/>
    <property type="project" value="UniProtKB-UniRule"/>
</dbReference>
<gene>
    <name evidence="12" type="ORF">HJ526_16240</name>
    <name evidence="11" type="ORF">HJ536_15215</name>
</gene>
<dbReference type="Proteomes" id="UP000592216">
    <property type="component" value="Unassembled WGS sequence"/>
</dbReference>
<sequence>MFALLERLCLVLRAVASAAVILLFTVMMIAVLVQIGGRYVFNYSIAAASEIATFSQIWLVLLGSGVALARGQHVAIDMLPAKLPLPLARVALIMIAAVIVSFLWVLAYGTQPLIKMGAFQLSPALQLPMKYVYFCLPIGAAYMTLELLLSVIQRWDNPFPPPEADPDPEEAI</sequence>
<keyword evidence="3" id="KW-1003">Cell membrane</keyword>
<feature type="transmembrane region" description="Helical" evidence="9">
    <location>
        <begin position="131"/>
        <end position="152"/>
    </location>
</feature>
<feature type="transmembrane region" description="Helical" evidence="9">
    <location>
        <begin position="90"/>
        <end position="111"/>
    </location>
</feature>
<feature type="transmembrane region" description="Helical" evidence="9">
    <location>
        <begin position="12"/>
        <end position="33"/>
    </location>
</feature>
<feature type="transmembrane region" description="Helical" evidence="9">
    <location>
        <begin position="45"/>
        <end position="69"/>
    </location>
</feature>
<dbReference type="PANTHER" id="PTHR35011:SF2">
    <property type="entry name" value="2,3-DIKETO-L-GULONATE TRAP TRANSPORTER SMALL PERMEASE PROTEIN YIAM"/>
    <property type="match status" value="1"/>
</dbReference>
<comment type="function">
    <text evidence="9">Part of the tripartite ATP-independent periplasmic (TRAP) transport system.</text>
</comment>
<feature type="domain" description="Tripartite ATP-independent periplasmic transporters DctQ component" evidence="10">
    <location>
        <begin position="27"/>
        <end position="155"/>
    </location>
</feature>
<dbReference type="RefSeq" id="WP_176855663.1">
    <property type="nucleotide sequence ID" value="NZ_JABCJD010000009.1"/>
</dbReference>
<keyword evidence="5 9" id="KW-0812">Transmembrane</keyword>
<dbReference type="Pfam" id="PF04290">
    <property type="entry name" value="DctQ"/>
    <property type="match status" value="1"/>
</dbReference>
<keyword evidence="6 9" id="KW-1133">Transmembrane helix</keyword>
<keyword evidence="13" id="KW-1185">Reference proteome</keyword>
<comment type="similarity">
    <text evidence="8 9">Belongs to the TRAP transporter small permease family.</text>
</comment>
<dbReference type="InterPro" id="IPR007387">
    <property type="entry name" value="TRAP_DctQ"/>
</dbReference>
<evidence type="ECO:0000313" key="11">
    <source>
        <dbReference type="EMBL" id="NVO24715.1"/>
    </source>
</evidence>
<evidence type="ECO:0000256" key="9">
    <source>
        <dbReference type="RuleBase" id="RU369079"/>
    </source>
</evidence>
<proteinExistence type="inferred from homology"/>
<evidence type="ECO:0000256" key="4">
    <source>
        <dbReference type="ARBA" id="ARBA00022519"/>
    </source>
</evidence>
<evidence type="ECO:0000256" key="2">
    <source>
        <dbReference type="ARBA" id="ARBA00022448"/>
    </source>
</evidence>